<name>A0A256IY41_HALEZ</name>
<evidence type="ECO:0000313" key="2">
    <source>
        <dbReference type="EMBL" id="OYR67384.1"/>
    </source>
</evidence>
<dbReference type="Proteomes" id="UP000216758">
    <property type="component" value="Unassembled WGS sequence"/>
</dbReference>
<dbReference type="EMBL" id="NHPD01000037">
    <property type="protein sequence ID" value="OYR73741.1"/>
    <property type="molecule type" value="Genomic_DNA"/>
</dbReference>
<accession>A0A256IY41</accession>
<dbReference type="Proteomes" id="UP000215731">
    <property type="component" value="Unassembled WGS sequence"/>
</dbReference>
<dbReference type="RefSeq" id="WP_094494981.1">
    <property type="nucleotide sequence ID" value="NZ_JAQLTX010000004.1"/>
</dbReference>
<evidence type="ECO:0000313" key="6">
    <source>
        <dbReference type="Proteomes" id="UP000216925"/>
    </source>
</evidence>
<evidence type="ECO:0000313" key="5">
    <source>
        <dbReference type="Proteomes" id="UP000216758"/>
    </source>
</evidence>
<evidence type="ECO:0000313" key="4">
    <source>
        <dbReference type="Proteomes" id="UP000215731"/>
    </source>
</evidence>
<dbReference type="Proteomes" id="UP000216925">
    <property type="component" value="Unassembled WGS sequence"/>
</dbReference>
<organism evidence="1 4">
    <name type="scientific">Halorubrum ezzemoulense</name>
    <name type="common">Halorubrum chaoviator</name>
    <dbReference type="NCBI Taxonomy" id="337243"/>
    <lineage>
        <taxon>Archaea</taxon>
        <taxon>Methanobacteriati</taxon>
        <taxon>Methanobacteriota</taxon>
        <taxon>Stenosarchaea group</taxon>
        <taxon>Halobacteria</taxon>
        <taxon>Halobacteriales</taxon>
        <taxon>Haloferacaceae</taxon>
        <taxon>Halorubrum</taxon>
    </lineage>
</organism>
<reference evidence="1" key="2">
    <citation type="submission" date="2017-05" db="EMBL/GenBank/DDBJ databases">
        <authorList>
            <person name="Song R."/>
            <person name="Chenine A.L."/>
            <person name="Ruprecht R.M."/>
        </authorList>
    </citation>
    <scope>NUCLEOTIDE SEQUENCE</scope>
    <source>
        <strain evidence="3">Ec15</strain>
        <strain evidence="2">G37</strain>
        <strain evidence="1">Ga36</strain>
    </source>
</reference>
<proteinExistence type="predicted"/>
<protein>
    <recommendedName>
        <fullName evidence="7">AbrB/MazE/SpoVT family DNA-binding domain-containing protein</fullName>
    </recommendedName>
</protein>
<evidence type="ECO:0000313" key="3">
    <source>
        <dbReference type="EMBL" id="OYR73741.1"/>
    </source>
</evidence>
<dbReference type="EMBL" id="NHPB01000109">
    <property type="protein sequence ID" value="OYR67384.1"/>
    <property type="molecule type" value="Genomic_DNA"/>
</dbReference>
<sequence>MGIQNRFADCRTAQEGDGSVTVTIPRPLAEEWEIEQGDQIPFYAEEGSDTAEIRRPAKRSD</sequence>
<reference evidence="4 5" key="1">
    <citation type="journal article" date="2014" name="Front. Microbiol.">
        <title>Population and genomic analysis of the genus Halorubrum.</title>
        <authorList>
            <person name="Fullmer M.S."/>
            <person name="Soucy S.M."/>
            <person name="Swithers K.S."/>
            <person name="Makkay A.M."/>
            <person name="Wheeler R."/>
            <person name="Ventosa A."/>
            <person name="Gogarten J.P."/>
            <person name="Papke R.T."/>
        </authorList>
    </citation>
    <scope>NUCLEOTIDE SEQUENCE [LARGE SCALE GENOMIC DNA]</scope>
    <source>
        <strain evidence="3 6">Ec15</strain>
        <strain evidence="2 5">G37</strain>
        <strain evidence="1 4">Ga36</strain>
    </source>
</reference>
<dbReference type="OrthoDB" id="316286at2157"/>
<gene>
    <name evidence="3" type="ORF">DJ76_08230</name>
    <name evidence="2" type="ORF">DJ78_15765</name>
    <name evidence="1" type="ORF">DJ80_12430</name>
</gene>
<dbReference type="AlphaFoldDB" id="A0A256IY41"/>
<comment type="caution">
    <text evidence="1">The sequence shown here is derived from an EMBL/GenBank/DDBJ whole genome shotgun (WGS) entry which is preliminary data.</text>
</comment>
<dbReference type="EMBL" id="NHOZ01000122">
    <property type="protein sequence ID" value="OYR61471.1"/>
    <property type="molecule type" value="Genomic_DNA"/>
</dbReference>
<evidence type="ECO:0000313" key="1">
    <source>
        <dbReference type="EMBL" id="OYR61471.1"/>
    </source>
</evidence>
<evidence type="ECO:0008006" key="7">
    <source>
        <dbReference type="Google" id="ProtNLM"/>
    </source>
</evidence>